<keyword evidence="4" id="KW-1185">Reference proteome</keyword>
<keyword evidence="1" id="KW-1133">Transmembrane helix</keyword>
<keyword evidence="1" id="KW-0812">Transmembrane</keyword>
<dbReference type="STRING" id="861299.J421_2487"/>
<evidence type="ECO:0000256" key="1">
    <source>
        <dbReference type="SAM" id="Phobius"/>
    </source>
</evidence>
<feature type="transmembrane region" description="Helical" evidence="1">
    <location>
        <begin position="262"/>
        <end position="280"/>
    </location>
</feature>
<dbReference type="eggNOG" id="COG1215">
    <property type="taxonomic scope" value="Bacteria"/>
</dbReference>
<protein>
    <submittedName>
        <fullName evidence="3">Glycosyl transferase family 2</fullName>
    </submittedName>
</protein>
<keyword evidence="3" id="KW-0808">Transferase</keyword>
<dbReference type="InterPro" id="IPR001173">
    <property type="entry name" value="Glyco_trans_2-like"/>
</dbReference>
<evidence type="ECO:0000259" key="2">
    <source>
        <dbReference type="Pfam" id="PF00535"/>
    </source>
</evidence>
<dbReference type="Gene3D" id="3.90.550.10">
    <property type="entry name" value="Spore Coat Polysaccharide Biosynthesis Protein SpsA, Chain A"/>
    <property type="match status" value="1"/>
</dbReference>
<proteinExistence type="predicted"/>
<dbReference type="GO" id="GO:0016740">
    <property type="term" value="F:transferase activity"/>
    <property type="evidence" value="ECO:0007669"/>
    <property type="project" value="UniProtKB-KW"/>
</dbReference>
<dbReference type="RefSeq" id="WP_025411499.1">
    <property type="nucleotide sequence ID" value="NZ_CP007128.1"/>
</dbReference>
<feature type="transmembrane region" description="Helical" evidence="1">
    <location>
        <begin position="287"/>
        <end position="307"/>
    </location>
</feature>
<reference evidence="3 4" key="1">
    <citation type="journal article" date="2014" name="Genome Announc.">
        <title>Genome Sequence and Methylome of Soil Bacterium Gemmatirosa kalamazoonensis KBS708T, a Member of the Rarely Cultivated Gemmatimonadetes Phylum.</title>
        <authorList>
            <person name="Debruyn J.M."/>
            <person name="Radosevich M."/>
            <person name="Wommack K.E."/>
            <person name="Polson S.W."/>
            <person name="Hauser L.J."/>
            <person name="Fawaz M.N."/>
            <person name="Korlach J."/>
            <person name="Tsai Y.C."/>
        </authorList>
    </citation>
    <scope>NUCLEOTIDE SEQUENCE [LARGE SCALE GENOMIC DNA]</scope>
    <source>
        <strain evidence="3 4">KBS708</strain>
    </source>
</reference>
<dbReference type="InterPro" id="IPR029044">
    <property type="entry name" value="Nucleotide-diphossugar_trans"/>
</dbReference>
<dbReference type="Pfam" id="PF00535">
    <property type="entry name" value="Glycos_transf_2"/>
    <property type="match status" value="1"/>
</dbReference>
<evidence type="ECO:0000313" key="4">
    <source>
        <dbReference type="Proteomes" id="UP000019151"/>
    </source>
</evidence>
<dbReference type="EMBL" id="CP007128">
    <property type="protein sequence ID" value="AHG90024.1"/>
    <property type="molecule type" value="Genomic_DNA"/>
</dbReference>
<dbReference type="PANTHER" id="PTHR43685">
    <property type="entry name" value="GLYCOSYLTRANSFERASE"/>
    <property type="match status" value="1"/>
</dbReference>
<feature type="transmembrane region" description="Helical" evidence="1">
    <location>
        <begin position="234"/>
        <end position="256"/>
    </location>
</feature>
<feature type="domain" description="Glycosyltransferase 2-like" evidence="2">
    <location>
        <begin position="9"/>
        <end position="120"/>
    </location>
</feature>
<evidence type="ECO:0000313" key="3">
    <source>
        <dbReference type="EMBL" id="AHG90024.1"/>
    </source>
</evidence>
<dbReference type="InterPro" id="IPR050834">
    <property type="entry name" value="Glycosyltransf_2"/>
</dbReference>
<dbReference type="InParanoid" id="W0RFY2"/>
<dbReference type="AlphaFoldDB" id="W0RFY2"/>
<dbReference type="KEGG" id="gba:J421_2487"/>
<dbReference type="OrthoDB" id="9809116at2"/>
<sequence length="334" mass="36686">MPASSPRITVVVPVFNKRALLEPTLEALFRAAERRDDVEVVLVDNGSTDGAFDLVQAHAGRAVVHQMRGTISALRNWGARRGRGELLSFIDSDVVVPEDYFDRLVAVFAEGRARAVGCEYHLPDHPAVIERVWHELTVREDDAFRHYLNAGNFAITRALFERVGGFPEHLVTGEDVELCAAVRASGEPIYQSQALAAQHLGNAKTVGAFYRRLRWHAQGISDGRRVNLSQKPTIMMLVNVGLLALALLVAVLPLPLSGAARVGVSAALLLFVPLLTYAFRVAQVRRLVNLPVALLLVELFYAARFAAMVDALRTMRRNRRVTGPKGRSAATQDA</sequence>
<dbReference type="HOGENOM" id="CLU_025996_19_3_0"/>
<dbReference type="SUPFAM" id="SSF53448">
    <property type="entry name" value="Nucleotide-diphospho-sugar transferases"/>
    <property type="match status" value="1"/>
</dbReference>
<dbReference type="PANTHER" id="PTHR43685:SF2">
    <property type="entry name" value="GLYCOSYLTRANSFERASE 2-LIKE DOMAIN-CONTAINING PROTEIN"/>
    <property type="match status" value="1"/>
</dbReference>
<keyword evidence="1" id="KW-0472">Membrane</keyword>
<organism evidence="3 4">
    <name type="scientific">Gemmatirosa kalamazoonensis</name>
    <dbReference type="NCBI Taxonomy" id="861299"/>
    <lineage>
        <taxon>Bacteria</taxon>
        <taxon>Pseudomonadati</taxon>
        <taxon>Gemmatimonadota</taxon>
        <taxon>Gemmatimonadia</taxon>
        <taxon>Gemmatimonadales</taxon>
        <taxon>Gemmatimonadaceae</taxon>
        <taxon>Gemmatirosa</taxon>
    </lineage>
</organism>
<gene>
    <name evidence="3" type="ORF">J421_2487</name>
</gene>
<accession>W0RFY2</accession>
<dbReference type="Proteomes" id="UP000019151">
    <property type="component" value="Chromosome"/>
</dbReference>
<name>W0RFY2_9BACT</name>